<feature type="domain" description="Bacteriophage CI repressor N-terminal" evidence="5">
    <location>
        <begin position="11"/>
        <end position="70"/>
    </location>
</feature>
<keyword evidence="2" id="KW-0238">DNA-binding</keyword>
<dbReference type="InterPro" id="IPR010982">
    <property type="entry name" value="Lambda_DNA-bd_dom_sf"/>
</dbReference>
<evidence type="ECO:0000256" key="1">
    <source>
        <dbReference type="ARBA" id="ARBA00023015"/>
    </source>
</evidence>
<evidence type="ECO:0000313" key="6">
    <source>
        <dbReference type="EMBL" id="SEA39452.1"/>
    </source>
</evidence>
<dbReference type="SUPFAM" id="SSF51306">
    <property type="entry name" value="LexA/Signal peptidase"/>
    <property type="match status" value="1"/>
</dbReference>
<dbReference type="PANTHER" id="PTHR40661">
    <property type="match status" value="1"/>
</dbReference>
<dbReference type="Pfam" id="PF00717">
    <property type="entry name" value="Peptidase_S24"/>
    <property type="match status" value="1"/>
</dbReference>
<dbReference type="GO" id="GO:0045892">
    <property type="term" value="P:negative regulation of DNA-templated transcription"/>
    <property type="evidence" value="ECO:0007669"/>
    <property type="project" value="InterPro"/>
</dbReference>
<dbReference type="AlphaFoldDB" id="A0A1H4AV07"/>
<dbReference type="CDD" id="cd06529">
    <property type="entry name" value="S24_LexA-like"/>
    <property type="match status" value="1"/>
</dbReference>
<evidence type="ECO:0000256" key="2">
    <source>
        <dbReference type="ARBA" id="ARBA00023125"/>
    </source>
</evidence>
<evidence type="ECO:0000259" key="4">
    <source>
        <dbReference type="Pfam" id="PF00717"/>
    </source>
</evidence>
<keyword evidence="1" id="KW-0805">Transcription regulation</keyword>
<dbReference type="Gene3D" id="1.10.260.40">
    <property type="entry name" value="lambda repressor-like DNA-binding domains"/>
    <property type="match status" value="1"/>
</dbReference>
<evidence type="ECO:0000256" key="3">
    <source>
        <dbReference type="ARBA" id="ARBA00023163"/>
    </source>
</evidence>
<dbReference type="EMBL" id="FNQK01000012">
    <property type="protein sequence ID" value="SEA39452.1"/>
    <property type="molecule type" value="Genomic_DNA"/>
</dbReference>
<name>A0A1H4AV07_BIZPA</name>
<keyword evidence="7" id="KW-1185">Reference proteome</keyword>
<feature type="domain" description="Peptidase S24/S26A/S26B/S26C" evidence="4">
    <location>
        <begin position="105"/>
        <end position="228"/>
    </location>
</feature>
<accession>A0A1H4AV07</accession>
<dbReference type="OrthoDB" id="796548at2"/>
<evidence type="ECO:0000313" key="7">
    <source>
        <dbReference type="Proteomes" id="UP000198846"/>
    </source>
</evidence>
<sequence length="240" mass="27106">MSREIDKNLILNDLKSHYNFKSSAEFARFLEIKPQTLASWYARNTFDIDLLYAKCEGIDGNWLLSGEGEMILEEGEDNMKSVKNGEPNAVFKLKSDNELKDQEIPLYNIEAAAGLVSLFQSNSDNKPIDTLKIPNLPKCDGAVFVTGDSMYPLLKSGDIVVYKQINDFSSDIFWGEMYLISVEVAGEEYISVKYIQKSDLGERYIKLVSQNQHHQSKDVELNKVRAMALVKASVRINSMG</sequence>
<protein>
    <submittedName>
        <fullName evidence="6">Bacteriophage CI repressor helix-turn-helix domain-containing protein</fullName>
    </submittedName>
</protein>
<dbReference type="InterPro" id="IPR010744">
    <property type="entry name" value="Phage_CI_N"/>
</dbReference>
<dbReference type="InterPro" id="IPR015927">
    <property type="entry name" value="Peptidase_S24_S26A/B/C"/>
</dbReference>
<dbReference type="GO" id="GO:0003677">
    <property type="term" value="F:DNA binding"/>
    <property type="evidence" value="ECO:0007669"/>
    <property type="project" value="UniProtKB-KW"/>
</dbReference>
<dbReference type="Proteomes" id="UP000198846">
    <property type="component" value="Unassembled WGS sequence"/>
</dbReference>
<gene>
    <name evidence="6" type="ORF">SAMN04487990_11216</name>
</gene>
<dbReference type="Pfam" id="PF07022">
    <property type="entry name" value="Phage_CI_repr"/>
    <property type="match status" value="1"/>
</dbReference>
<dbReference type="RefSeq" id="WP_092134608.1">
    <property type="nucleotide sequence ID" value="NZ_FNQK01000012.1"/>
</dbReference>
<dbReference type="InterPro" id="IPR036286">
    <property type="entry name" value="LexA/Signal_pep-like_sf"/>
</dbReference>
<proteinExistence type="predicted"/>
<dbReference type="PANTHER" id="PTHR40661:SF1">
    <property type="entry name" value="HTH CRO_C1-TYPE DOMAIN-CONTAINING PROTEIN"/>
    <property type="match status" value="1"/>
</dbReference>
<organism evidence="6 7">
    <name type="scientific">Bizionia paragorgiae</name>
    <dbReference type="NCBI Taxonomy" id="283786"/>
    <lineage>
        <taxon>Bacteria</taxon>
        <taxon>Pseudomonadati</taxon>
        <taxon>Bacteroidota</taxon>
        <taxon>Flavobacteriia</taxon>
        <taxon>Flavobacteriales</taxon>
        <taxon>Flavobacteriaceae</taxon>
        <taxon>Bizionia</taxon>
    </lineage>
</organism>
<dbReference type="Gene3D" id="2.10.109.10">
    <property type="entry name" value="Umud Fragment, subunit A"/>
    <property type="match status" value="1"/>
</dbReference>
<reference evidence="6 7" key="1">
    <citation type="submission" date="2016-10" db="EMBL/GenBank/DDBJ databases">
        <authorList>
            <person name="de Groot N.N."/>
        </authorList>
    </citation>
    <scope>NUCLEOTIDE SEQUENCE [LARGE SCALE GENOMIC DNA]</scope>
    <source>
        <strain evidence="6 7">DSM 23842</strain>
    </source>
</reference>
<dbReference type="InterPro" id="IPR039418">
    <property type="entry name" value="LexA-like"/>
</dbReference>
<keyword evidence="3" id="KW-0804">Transcription</keyword>
<evidence type="ECO:0000259" key="5">
    <source>
        <dbReference type="Pfam" id="PF07022"/>
    </source>
</evidence>